<evidence type="ECO:0000256" key="3">
    <source>
        <dbReference type="ARBA" id="ARBA00023125"/>
    </source>
</evidence>
<dbReference type="PANTHER" id="PTHR30055">
    <property type="entry name" value="HTH-TYPE TRANSCRIPTIONAL REGULATOR RUTR"/>
    <property type="match status" value="1"/>
</dbReference>
<dbReference type="SUPFAM" id="SSF46689">
    <property type="entry name" value="Homeodomain-like"/>
    <property type="match status" value="1"/>
</dbReference>
<dbReference type="InterPro" id="IPR001647">
    <property type="entry name" value="HTH_TetR"/>
</dbReference>
<dbReference type="PROSITE" id="PS50977">
    <property type="entry name" value="HTH_TETR_2"/>
    <property type="match status" value="1"/>
</dbReference>
<dbReference type="InterPro" id="IPR036271">
    <property type="entry name" value="Tet_transcr_reg_TetR-rel_C_sf"/>
</dbReference>
<reference evidence="7 8" key="1">
    <citation type="submission" date="2020-08" db="EMBL/GenBank/DDBJ databases">
        <title>Functional genomics of gut bacteria from endangered species of beetles.</title>
        <authorList>
            <person name="Carlos-Shanley C."/>
        </authorList>
    </citation>
    <scope>NUCLEOTIDE SEQUENCE [LARGE SCALE GENOMIC DNA]</scope>
    <source>
        <strain evidence="7 8">S00124</strain>
    </source>
</reference>
<keyword evidence="4" id="KW-0804">Transcription</keyword>
<dbReference type="PRINTS" id="PR00455">
    <property type="entry name" value="HTHTETR"/>
</dbReference>
<keyword evidence="2" id="KW-0805">Transcription regulation</keyword>
<proteinExistence type="predicted"/>
<dbReference type="PROSITE" id="PS01081">
    <property type="entry name" value="HTH_TETR_1"/>
    <property type="match status" value="1"/>
</dbReference>
<keyword evidence="8" id="KW-1185">Reference proteome</keyword>
<evidence type="ECO:0000313" key="7">
    <source>
        <dbReference type="EMBL" id="MBB6578219.1"/>
    </source>
</evidence>
<sequence length="202" mass="22696">MARGRAPGYEDQREHILHQAAELFARAGYAATSMNEVASACGLSKPALYHYFKDKNALLLEICDAHITRLIALVDGVDPQLPAEPRLRLLIERFVQEYAHAINEHRVLTEDVRFLNEEDQERILNGERQVVESVARAVRELRPQTDQAGLTKALTMLLFGMMNWMFTWLKPHGALSYDTMAPVVADLFLGGLGAVQTPGQKR</sequence>
<gene>
    <name evidence="7" type="ORF">HNP33_002299</name>
</gene>
<dbReference type="Gene3D" id="1.10.10.60">
    <property type="entry name" value="Homeodomain-like"/>
    <property type="match status" value="1"/>
</dbReference>
<dbReference type="Pfam" id="PF17932">
    <property type="entry name" value="TetR_C_24"/>
    <property type="match status" value="1"/>
</dbReference>
<protein>
    <submittedName>
        <fullName evidence="7">TetR/AcrR family transcriptional regulator</fullName>
    </submittedName>
</protein>
<organism evidence="7 8">
    <name type="scientific">Comamonas odontotermitis</name>
    <dbReference type="NCBI Taxonomy" id="379895"/>
    <lineage>
        <taxon>Bacteria</taxon>
        <taxon>Pseudomonadati</taxon>
        <taxon>Pseudomonadota</taxon>
        <taxon>Betaproteobacteria</taxon>
        <taxon>Burkholderiales</taxon>
        <taxon>Comamonadaceae</taxon>
        <taxon>Comamonas</taxon>
    </lineage>
</organism>
<evidence type="ECO:0000313" key="8">
    <source>
        <dbReference type="Proteomes" id="UP000562492"/>
    </source>
</evidence>
<accession>A0ABR6RGE3</accession>
<dbReference type="Gene3D" id="1.10.357.10">
    <property type="entry name" value="Tetracycline Repressor, domain 2"/>
    <property type="match status" value="1"/>
</dbReference>
<feature type="DNA-binding region" description="H-T-H motif" evidence="5">
    <location>
        <begin position="33"/>
        <end position="52"/>
    </location>
</feature>
<evidence type="ECO:0000256" key="2">
    <source>
        <dbReference type="ARBA" id="ARBA00023015"/>
    </source>
</evidence>
<dbReference type="PANTHER" id="PTHR30055:SF175">
    <property type="entry name" value="HTH-TYPE TRANSCRIPTIONAL REPRESSOR KSTR2"/>
    <property type="match status" value="1"/>
</dbReference>
<evidence type="ECO:0000256" key="1">
    <source>
        <dbReference type="ARBA" id="ARBA00022491"/>
    </source>
</evidence>
<keyword evidence="1" id="KW-0678">Repressor</keyword>
<keyword evidence="3 5" id="KW-0238">DNA-binding</keyword>
<name>A0ABR6RGE3_9BURK</name>
<dbReference type="InterPro" id="IPR050109">
    <property type="entry name" value="HTH-type_TetR-like_transc_reg"/>
</dbReference>
<dbReference type="EMBL" id="JACHKZ010000012">
    <property type="protein sequence ID" value="MBB6578219.1"/>
    <property type="molecule type" value="Genomic_DNA"/>
</dbReference>
<comment type="caution">
    <text evidence="7">The sequence shown here is derived from an EMBL/GenBank/DDBJ whole genome shotgun (WGS) entry which is preliminary data.</text>
</comment>
<dbReference type="InterPro" id="IPR041490">
    <property type="entry name" value="KstR2_TetR_C"/>
</dbReference>
<evidence type="ECO:0000256" key="5">
    <source>
        <dbReference type="PROSITE-ProRule" id="PRU00335"/>
    </source>
</evidence>
<dbReference type="SUPFAM" id="SSF48498">
    <property type="entry name" value="Tetracyclin repressor-like, C-terminal domain"/>
    <property type="match status" value="1"/>
</dbReference>
<dbReference type="RefSeq" id="WP_184708349.1">
    <property type="nucleotide sequence ID" value="NZ_JACHKZ010000012.1"/>
</dbReference>
<feature type="domain" description="HTH tetR-type" evidence="6">
    <location>
        <begin position="10"/>
        <end position="70"/>
    </location>
</feature>
<dbReference type="InterPro" id="IPR023772">
    <property type="entry name" value="DNA-bd_HTH_TetR-type_CS"/>
</dbReference>
<dbReference type="Pfam" id="PF00440">
    <property type="entry name" value="TetR_N"/>
    <property type="match status" value="1"/>
</dbReference>
<evidence type="ECO:0000259" key="6">
    <source>
        <dbReference type="PROSITE" id="PS50977"/>
    </source>
</evidence>
<evidence type="ECO:0000256" key="4">
    <source>
        <dbReference type="ARBA" id="ARBA00023163"/>
    </source>
</evidence>
<dbReference type="Proteomes" id="UP000562492">
    <property type="component" value="Unassembled WGS sequence"/>
</dbReference>
<dbReference type="InterPro" id="IPR009057">
    <property type="entry name" value="Homeodomain-like_sf"/>
</dbReference>